<dbReference type="AlphaFoldDB" id="A0A0J6F8X8"/>
<reference evidence="1 2" key="1">
    <citation type="submission" date="2015-06" db="EMBL/GenBank/DDBJ databases">
        <title>Draft Genome Sequence of Parabacteroides goldsteinii with Putative Novel Metallo-Beta-Lactamases Isolated from a Blood Culture from a Human Patient.</title>
        <authorList>
            <person name="Krogh T.J."/>
            <person name="Agergaard C.N."/>
            <person name="Moller-Jensen J."/>
            <person name="Justesen U.S."/>
        </authorList>
    </citation>
    <scope>NUCLEOTIDE SEQUENCE [LARGE SCALE GENOMIC DNA]</scope>
    <source>
        <strain evidence="1 2">910340</strain>
    </source>
</reference>
<dbReference type="Proteomes" id="UP000036166">
    <property type="component" value="Unassembled WGS sequence"/>
</dbReference>
<proteinExistence type="predicted"/>
<organism evidence="1 2">
    <name type="scientific">Parabacteroides goldsteinii</name>
    <dbReference type="NCBI Taxonomy" id="328812"/>
    <lineage>
        <taxon>Bacteria</taxon>
        <taxon>Pseudomonadati</taxon>
        <taxon>Bacteroidota</taxon>
        <taxon>Bacteroidia</taxon>
        <taxon>Bacteroidales</taxon>
        <taxon>Tannerellaceae</taxon>
        <taxon>Parabacteroides</taxon>
    </lineage>
</organism>
<protein>
    <submittedName>
        <fullName evidence="1">Uncharacterized protein</fullName>
    </submittedName>
</protein>
<sequence length="95" mass="11082">MLRRRFALLQNAFPVWETVLHPCKMLSRFGKWLYTPAKCFPGLGNGFTPLQNAFPVWETALHPCKVLSRFGKRLYTLVRCFPNLGNDFTSSWKLF</sequence>
<comment type="caution">
    <text evidence="1">The sequence shown here is derived from an EMBL/GenBank/DDBJ whole genome shotgun (WGS) entry which is preliminary data.</text>
</comment>
<name>A0A0J6F8X8_9BACT</name>
<evidence type="ECO:0000313" key="1">
    <source>
        <dbReference type="EMBL" id="KMM31177.1"/>
    </source>
</evidence>
<accession>A0A0J6F8X8</accession>
<gene>
    <name evidence="1" type="ORF">ACM15_23940</name>
</gene>
<evidence type="ECO:0000313" key="2">
    <source>
        <dbReference type="Proteomes" id="UP000036166"/>
    </source>
</evidence>
<dbReference type="EMBL" id="LFJV01000114">
    <property type="protein sequence ID" value="KMM31177.1"/>
    <property type="molecule type" value="Genomic_DNA"/>
</dbReference>